<comment type="cofactor">
    <cofactor evidence="16">
        <name>[4Fe-4S] cluster</name>
        <dbReference type="ChEBI" id="CHEBI:49883"/>
    </cofactor>
    <text evidence="16">Binds 1 [4Fe-4S] cluster.</text>
</comment>
<dbReference type="GO" id="GO:0016020">
    <property type="term" value="C:membrane"/>
    <property type="evidence" value="ECO:0007669"/>
    <property type="project" value="InterPro"/>
</dbReference>
<evidence type="ECO:0000259" key="18">
    <source>
        <dbReference type="PROSITE" id="PS50109"/>
    </source>
</evidence>
<evidence type="ECO:0000313" key="20">
    <source>
        <dbReference type="Proteomes" id="UP000242864"/>
    </source>
</evidence>
<dbReference type="GO" id="GO:0000155">
    <property type="term" value="F:phosphorelay sensor kinase activity"/>
    <property type="evidence" value="ECO:0007669"/>
    <property type="project" value="InterPro"/>
</dbReference>
<evidence type="ECO:0000256" key="5">
    <source>
        <dbReference type="ARBA" id="ARBA00022553"/>
    </source>
</evidence>
<dbReference type="PROSITE" id="PS50109">
    <property type="entry name" value="HIS_KIN"/>
    <property type="match status" value="1"/>
</dbReference>
<comment type="PTM">
    <text evidence="17">Autophosphorylated.</text>
</comment>
<evidence type="ECO:0000256" key="16">
    <source>
        <dbReference type="PIRSR" id="PIRSR037432-50"/>
    </source>
</evidence>
<name>A0AAC9RTM2_9STAP</name>
<dbReference type="InterPro" id="IPR011712">
    <property type="entry name" value="Sig_transdc_His_kin_sub3_dim/P"/>
</dbReference>
<dbReference type="InterPro" id="IPR050482">
    <property type="entry name" value="Sensor_HK_TwoCompSys"/>
</dbReference>
<keyword evidence="6 15" id="KW-0808">Transferase</keyword>
<evidence type="ECO:0000256" key="11">
    <source>
        <dbReference type="ARBA" id="ARBA00023004"/>
    </source>
</evidence>
<organism evidence="19 20">
    <name type="scientific">Staphylococcus lutrae</name>
    <dbReference type="NCBI Taxonomy" id="155085"/>
    <lineage>
        <taxon>Bacteria</taxon>
        <taxon>Bacillati</taxon>
        <taxon>Bacillota</taxon>
        <taxon>Bacilli</taxon>
        <taxon>Bacillales</taxon>
        <taxon>Staphylococcaceae</taxon>
        <taxon>Staphylococcus</taxon>
    </lineage>
</organism>
<feature type="binding site" evidence="16">
    <location>
        <position position="60"/>
    </location>
    <ligand>
        <name>[4Fe-4S] cluster</name>
        <dbReference type="ChEBI" id="CHEBI:49883"/>
    </ligand>
</feature>
<dbReference type="EMBL" id="CP020773">
    <property type="protein sequence ID" value="ARJ50540.1"/>
    <property type="molecule type" value="Genomic_DNA"/>
</dbReference>
<keyword evidence="20" id="KW-1185">Reference proteome</keyword>
<feature type="binding site" evidence="16">
    <location>
        <position position="75"/>
    </location>
    <ligand>
        <name>[4Fe-4S] cluster</name>
        <dbReference type="ChEBI" id="CHEBI:49883"/>
    </ligand>
</feature>
<evidence type="ECO:0000256" key="8">
    <source>
        <dbReference type="ARBA" id="ARBA00022741"/>
    </source>
</evidence>
<evidence type="ECO:0000256" key="6">
    <source>
        <dbReference type="ARBA" id="ARBA00022679"/>
    </source>
</evidence>
<dbReference type="GO" id="GO:0005506">
    <property type="term" value="F:iron ion binding"/>
    <property type="evidence" value="ECO:0007669"/>
    <property type="project" value="InterPro"/>
</dbReference>
<sequence>MPQETTDLVDFLQSYYHQTSEMIIFIDAQGKVIDMNTAARRVISSDNDMSGISTTICGRCEGYTNEHALRTCQNCFLHAQDIGDTTFQVFMKTTNNKVEPFTATYQTIDETRQIKVFTLQNVTAQLERQEKLYQRNMIQKTIAAQENERKRISRELHDGVVQELMNVNVEMRLLKYQKDTEVLLSSAKHIEGLMAKLIDDLRNLSSELRPSSLDDLGLDAAFKTYFKQIENNYGLAINYHFDIDAERFDSEIETVVYRVVQEAVFNAMKYAGVDDVDVIIRKDDQYLYAEVSDQGRGFEPSDSPKGSGLGLYGMYERAELVNGHLNIETQKGKGTIVSLEVPIS</sequence>
<keyword evidence="3 16" id="KW-0004">4Fe-4S</keyword>
<evidence type="ECO:0000256" key="15">
    <source>
        <dbReference type="PIRNR" id="PIRNR037432"/>
    </source>
</evidence>
<dbReference type="Pfam" id="PF02518">
    <property type="entry name" value="HATPase_c"/>
    <property type="match status" value="1"/>
</dbReference>
<evidence type="ECO:0000313" key="19">
    <source>
        <dbReference type="EMBL" id="ARJ50540.1"/>
    </source>
</evidence>
<dbReference type="EC" id="2.7.13.3" evidence="15"/>
<keyword evidence="9 15" id="KW-0418">Kinase</keyword>
<dbReference type="InterPro" id="IPR004358">
    <property type="entry name" value="Sig_transdc_His_kin-like_C"/>
</dbReference>
<dbReference type="Gene3D" id="3.30.565.10">
    <property type="entry name" value="Histidine kinase-like ATPase, C-terminal domain"/>
    <property type="match status" value="1"/>
</dbReference>
<evidence type="ECO:0000256" key="2">
    <source>
        <dbReference type="ARBA" id="ARBA00004496"/>
    </source>
</evidence>
<dbReference type="PANTHER" id="PTHR24421:SF10">
    <property type="entry name" value="NITRATE_NITRITE SENSOR PROTEIN NARQ"/>
    <property type="match status" value="1"/>
</dbReference>
<dbReference type="RefSeq" id="WP_085237018.1">
    <property type="nucleotide sequence ID" value="NZ_CP020773.1"/>
</dbReference>
<keyword evidence="11 16" id="KW-0408">Iron</keyword>
<dbReference type="GO" id="GO:0005737">
    <property type="term" value="C:cytoplasm"/>
    <property type="evidence" value="ECO:0007669"/>
    <property type="project" value="UniProtKB-SubCell"/>
</dbReference>
<keyword evidence="8 15" id="KW-0547">Nucleotide-binding</keyword>
<dbReference type="GO" id="GO:0051539">
    <property type="term" value="F:4 iron, 4 sulfur cluster binding"/>
    <property type="evidence" value="ECO:0007669"/>
    <property type="project" value="UniProtKB-KW"/>
</dbReference>
<dbReference type="InterPro" id="IPR005467">
    <property type="entry name" value="His_kinase_dom"/>
</dbReference>
<dbReference type="GO" id="GO:0046983">
    <property type="term" value="F:protein dimerization activity"/>
    <property type="evidence" value="ECO:0007669"/>
    <property type="project" value="InterPro"/>
</dbReference>
<dbReference type="GO" id="GO:0005524">
    <property type="term" value="F:ATP binding"/>
    <property type="evidence" value="ECO:0007669"/>
    <property type="project" value="UniProtKB-KW"/>
</dbReference>
<keyword evidence="5 17" id="KW-0597">Phosphoprotein</keyword>
<comment type="function">
    <text evidence="14">Member of the two-component regulatory system NreB/NreC involved in the control of dissimilatory nitrate/nitrite reduction in response to oxygen. NreB functions as a direct oxygen sensor histidine kinase which is autophosphorylated, in the absence of oxygen, probably at the conserved histidine residue, and transfers its phosphate group probably to a conserved aspartate residue of NreC. NreB/NreC activates the expression of the nitrate (narGHJI) and nitrite (nir) reductase operons, as well as the putative nitrate transporter gene narT.</text>
</comment>
<evidence type="ECO:0000256" key="13">
    <source>
        <dbReference type="ARBA" id="ARBA00023014"/>
    </source>
</evidence>
<dbReference type="InterPro" id="IPR036890">
    <property type="entry name" value="HATPase_C_sf"/>
</dbReference>
<accession>A0AAC9RTM2</accession>
<evidence type="ECO:0000256" key="3">
    <source>
        <dbReference type="ARBA" id="ARBA00022485"/>
    </source>
</evidence>
<dbReference type="PIRSF" id="PIRSF037432">
    <property type="entry name" value="STHK_NreB"/>
    <property type="match status" value="1"/>
</dbReference>
<comment type="catalytic activity">
    <reaction evidence="1 15">
        <text>ATP + protein L-histidine = ADP + protein N-phospho-L-histidine.</text>
        <dbReference type="EC" id="2.7.13.3"/>
    </reaction>
</comment>
<protein>
    <recommendedName>
        <fullName evidence="15">Sensor histidine kinase</fullName>
        <ecNumber evidence="15">2.7.13.3</ecNumber>
    </recommendedName>
</protein>
<evidence type="ECO:0000256" key="14">
    <source>
        <dbReference type="ARBA" id="ARBA00024827"/>
    </source>
</evidence>
<evidence type="ECO:0000256" key="1">
    <source>
        <dbReference type="ARBA" id="ARBA00000085"/>
    </source>
</evidence>
<keyword evidence="12 15" id="KW-0902">Two-component regulatory system</keyword>
<dbReference type="AlphaFoldDB" id="A0AAC9RTM2"/>
<evidence type="ECO:0000256" key="10">
    <source>
        <dbReference type="ARBA" id="ARBA00022840"/>
    </source>
</evidence>
<keyword evidence="7 16" id="KW-0479">Metal-binding</keyword>
<evidence type="ECO:0000256" key="17">
    <source>
        <dbReference type="PIRSR" id="PIRSR037432-51"/>
    </source>
</evidence>
<keyword evidence="4" id="KW-0963">Cytoplasm</keyword>
<comment type="subcellular location">
    <subcellularLocation>
        <location evidence="2">Cytoplasm</location>
    </subcellularLocation>
</comment>
<dbReference type="InterPro" id="IPR017203">
    <property type="entry name" value="Sig_transdc_His_kinase_NreB"/>
</dbReference>
<dbReference type="SMART" id="SM00387">
    <property type="entry name" value="HATPase_c"/>
    <property type="match status" value="1"/>
</dbReference>
<dbReference type="Pfam" id="PF07730">
    <property type="entry name" value="HisKA_3"/>
    <property type="match status" value="1"/>
</dbReference>
<evidence type="ECO:0000256" key="9">
    <source>
        <dbReference type="ARBA" id="ARBA00022777"/>
    </source>
</evidence>
<dbReference type="InterPro" id="IPR003594">
    <property type="entry name" value="HATPase_dom"/>
</dbReference>
<dbReference type="Gene3D" id="1.20.5.1930">
    <property type="match status" value="1"/>
</dbReference>
<feature type="domain" description="Histidine kinase" evidence="18">
    <location>
        <begin position="256"/>
        <end position="344"/>
    </location>
</feature>
<keyword evidence="10 15" id="KW-0067">ATP-binding</keyword>
<dbReference type="SUPFAM" id="SSF55874">
    <property type="entry name" value="ATPase domain of HSP90 chaperone/DNA topoisomerase II/histidine kinase"/>
    <property type="match status" value="1"/>
</dbReference>
<keyword evidence="13 16" id="KW-0411">Iron-sulfur</keyword>
<evidence type="ECO:0000256" key="7">
    <source>
        <dbReference type="ARBA" id="ARBA00022723"/>
    </source>
</evidence>
<dbReference type="KEGG" id="slz:B5P37_04035"/>
<evidence type="ECO:0000256" key="4">
    <source>
        <dbReference type="ARBA" id="ARBA00022490"/>
    </source>
</evidence>
<feature type="binding site" evidence="16">
    <location>
        <position position="72"/>
    </location>
    <ligand>
        <name>[4Fe-4S] cluster</name>
        <dbReference type="ChEBI" id="CHEBI:49883"/>
    </ligand>
</feature>
<dbReference type="PANTHER" id="PTHR24421">
    <property type="entry name" value="NITRATE/NITRITE SENSOR PROTEIN NARX-RELATED"/>
    <property type="match status" value="1"/>
</dbReference>
<proteinExistence type="predicted"/>
<feature type="binding site" evidence="16">
    <location>
        <position position="57"/>
    </location>
    <ligand>
        <name>[4Fe-4S] cluster</name>
        <dbReference type="ChEBI" id="CHEBI:49883"/>
    </ligand>
</feature>
<feature type="modified residue" description="Phosphohistidine; by autocatalysis" evidence="17">
    <location>
        <position position="157"/>
    </location>
</feature>
<reference evidence="19 20" key="1">
    <citation type="submission" date="2017-04" db="EMBL/GenBank/DDBJ databases">
        <authorList>
            <person name="Veseli I.A."/>
            <person name="Tang C."/>
            <person name="Pombert J.-F."/>
        </authorList>
    </citation>
    <scope>NUCLEOTIDE SEQUENCE [LARGE SCALE GENOMIC DNA]</scope>
    <source>
        <strain evidence="19 20">ATCC 700373</strain>
    </source>
</reference>
<dbReference type="PRINTS" id="PR00344">
    <property type="entry name" value="BCTRLSENSOR"/>
</dbReference>
<dbReference type="CDD" id="cd16917">
    <property type="entry name" value="HATPase_UhpB-NarQ-NarX-like"/>
    <property type="match status" value="1"/>
</dbReference>
<dbReference type="Proteomes" id="UP000242864">
    <property type="component" value="Chromosome"/>
</dbReference>
<evidence type="ECO:0000256" key="12">
    <source>
        <dbReference type="ARBA" id="ARBA00023012"/>
    </source>
</evidence>
<gene>
    <name evidence="19" type="ORF">B5P37_04035</name>
</gene>